<feature type="domain" description="NADPH-dependent reductive aminase-like C-terminal" evidence="3">
    <location>
        <begin position="163"/>
        <end position="287"/>
    </location>
</feature>
<dbReference type="EMBL" id="JAGGMR010000001">
    <property type="protein sequence ID" value="MBP2188406.1"/>
    <property type="molecule type" value="Genomic_DNA"/>
</dbReference>
<dbReference type="RefSeq" id="WP_209885649.1">
    <property type="nucleotide sequence ID" value="NZ_JAGGMR010000001.1"/>
</dbReference>
<evidence type="ECO:0000313" key="5">
    <source>
        <dbReference type="Proteomes" id="UP001519325"/>
    </source>
</evidence>
<sequence length="293" mass="30992">MTRHRRAVTLIGLGPMGQAMAEVMLAAGVEVTVWNRTPDKAEAMVEFGARRARTVAEALSASEVVVLSLTHYAAMYDVLTPAVEHLPGKVIVNLSSDAPAVTRAAGAWVRSHGAEFLCGGVMAQSDGLTLPSSYIFYSGPREVFDEHRELLRPLGSQEYLGADDGLAQLYYQAVLTVFLPWLLGFEQALATIEGSGEDIARFLPYAQRALNGADDFYAGMAAAARAGGWGDLANLRMMAAGAEHVIATGAAAGVDTGLTEAANMFWRKAIAASEAAGRAVPTYELIRGARSSG</sequence>
<protein>
    <submittedName>
        <fullName evidence="4">3-hydroxyisobutyrate dehydrogenase-like beta-hydroxyacid dehydrogenase</fullName>
    </submittedName>
</protein>
<dbReference type="InterPro" id="IPR051265">
    <property type="entry name" value="HIBADH-related_NP60_sf"/>
</dbReference>
<accession>A0ABS4Q9N8</accession>
<dbReference type="InterPro" id="IPR036291">
    <property type="entry name" value="NAD(P)-bd_dom_sf"/>
</dbReference>
<feature type="signal peptide" evidence="1">
    <location>
        <begin position="1"/>
        <end position="21"/>
    </location>
</feature>
<dbReference type="PANTHER" id="PTHR43580:SF2">
    <property type="entry name" value="CYTOKINE-LIKE NUCLEAR FACTOR N-PAC"/>
    <property type="match status" value="1"/>
</dbReference>
<proteinExistence type="predicted"/>
<evidence type="ECO:0000259" key="2">
    <source>
        <dbReference type="Pfam" id="PF03446"/>
    </source>
</evidence>
<feature type="domain" description="6-phosphogluconate dehydrogenase NADP-binding" evidence="2">
    <location>
        <begin position="8"/>
        <end position="156"/>
    </location>
</feature>
<name>A0ABS4Q9N8_9NOCA</name>
<dbReference type="Pfam" id="PF03446">
    <property type="entry name" value="NAD_binding_2"/>
    <property type="match status" value="1"/>
</dbReference>
<dbReference type="InterPro" id="IPR006115">
    <property type="entry name" value="6PGDH_NADP-bd"/>
</dbReference>
<dbReference type="Proteomes" id="UP001519325">
    <property type="component" value="Unassembled WGS sequence"/>
</dbReference>
<dbReference type="PANTHER" id="PTHR43580">
    <property type="entry name" value="OXIDOREDUCTASE GLYR1-RELATED"/>
    <property type="match status" value="1"/>
</dbReference>
<dbReference type="Gene3D" id="1.10.1040.10">
    <property type="entry name" value="N-(1-d-carboxylethyl)-l-norvaline Dehydrogenase, domain 2"/>
    <property type="match status" value="1"/>
</dbReference>
<keyword evidence="5" id="KW-1185">Reference proteome</keyword>
<evidence type="ECO:0000313" key="4">
    <source>
        <dbReference type="EMBL" id="MBP2188406.1"/>
    </source>
</evidence>
<dbReference type="SUPFAM" id="SSF51735">
    <property type="entry name" value="NAD(P)-binding Rossmann-fold domains"/>
    <property type="match status" value="1"/>
</dbReference>
<reference evidence="4 5" key="1">
    <citation type="submission" date="2021-03" db="EMBL/GenBank/DDBJ databases">
        <title>Sequencing the genomes of 1000 actinobacteria strains.</title>
        <authorList>
            <person name="Klenk H.-P."/>
        </authorList>
    </citation>
    <scope>NUCLEOTIDE SEQUENCE [LARGE SCALE GENOMIC DNA]</scope>
    <source>
        <strain evidence="4 5">DSM 45516</strain>
    </source>
</reference>
<evidence type="ECO:0000259" key="3">
    <source>
        <dbReference type="Pfam" id="PF21761"/>
    </source>
</evidence>
<evidence type="ECO:0000256" key="1">
    <source>
        <dbReference type="SAM" id="SignalP"/>
    </source>
</evidence>
<feature type="chain" id="PRO_5046275207" evidence="1">
    <location>
        <begin position="22"/>
        <end position="293"/>
    </location>
</feature>
<dbReference type="Gene3D" id="3.40.50.720">
    <property type="entry name" value="NAD(P)-binding Rossmann-like Domain"/>
    <property type="match status" value="1"/>
</dbReference>
<comment type="caution">
    <text evidence="4">The sequence shown here is derived from an EMBL/GenBank/DDBJ whole genome shotgun (WGS) entry which is preliminary data.</text>
</comment>
<dbReference type="Pfam" id="PF21761">
    <property type="entry name" value="RedAm-like_C"/>
    <property type="match status" value="1"/>
</dbReference>
<dbReference type="InterPro" id="IPR048666">
    <property type="entry name" value="RedAm-like_C"/>
</dbReference>
<dbReference type="InterPro" id="IPR013328">
    <property type="entry name" value="6PGD_dom2"/>
</dbReference>
<gene>
    <name evidence="4" type="ORF">BJ987_001307</name>
</gene>
<keyword evidence="1" id="KW-0732">Signal</keyword>
<organism evidence="4 5">
    <name type="scientific">Nocardia goodfellowii</name>
    <dbReference type="NCBI Taxonomy" id="882446"/>
    <lineage>
        <taxon>Bacteria</taxon>
        <taxon>Bacillati</taxon>
        <taxon>Actinomycetota</taxon>
        <taxon>Actinomycetes</taxon>
        <taxon>Mycobacteriales</taxon>
        <taxon>Nocardiaceae</taxon>
        <taxon>Nocardia</taxon>
    </lineage>
</organism>